<dbReference type="AlphaFoldDB" id="A0A381Y2H9"/>
<dbReference type="Gene3D" id="3.40.50.1000">
    <property type="entry name" value="HAD superfamily/HAD-like"/>
    <property type="match status" value="1"/>
</dbReference>
<evidence type="ECO:0000313" key="1">
    <source>
        <dbReference type="EMBL" id="SVA70617.1"/>
    </source>
</evidence>
<dbReference type="Pfam" id="PF13419">
    <property type="entry name" value="HAD_2"/>
    <property type="match status" value="1"/>
</dbReference>
<gene>
    <name evidence="1" type="ORF">METZ01_LOCUS123471</name>
</gene>
<dbReference type="InterPro" id="IPR041492">
    <property type="entry name" value="HAD_2"/>
</dbReference>
<dbReference type="PANTHER" id="PTHR12725">
    <property type="entry name" value="HALOACID DEHALOGENASE-LIKE HYDROLASE"/>
    <property type="match status" value="1"/>
</dbReference>
<proteinExistence type="predicted"/>
<name>A0A381Y2H9_9ZZZZ</name>
<dbReference type="NCBIfam" id="TIGR01993">
    <property type="entry name" value="Pyr-5-nucltdase"/>
    <property type="match status" value="1"/>
</dbReference>
<dbReference type="Gene3D" id="1.10.150.450">
    <property type="match status" value="1"/>
</dbReference>
<dbReference type="SUPFAM" id="SSF56784">
    <property type="entry name" value="HAD-like"/>
    <property type="match status" value="1"/>
</dbReference>
<dbReference type="InterPro" id="IPR036412">
    <property type="entry name" value="HAD-like_sf"/>
</dbReference>
<sequence>MSEYISKKLNVSTAEAKEIQKNYFHEYNTTLNGMIKNHKIDADEFLEFVHNIDIDFLKKDLILGEELKKLDGKKIIFTNASRKHALNVTKRIGIDHYFDDIFDIIDCEFVPKPAIQSYKKLVEKHKIDPKLCGFVEDIARNLKPAYEMGMKTVWIENDEPWAKKFSDGDFIDFKTNNLSEFLKQINLLKAA</sequence>
<dbReference type="EMBL" id="UINC01017087">
    <property type="protein sequence ID" value="SVA70617.1"/>
    <property type="molecule type" value="Genomic_DNA"/>
</dbReference>
<dbReference type="PANTHER" id="PTHR12725:SF117">
    <property type="entry name" value="HALOACID DEHALOGENASE-LIKE HYDROLASE"/>
    <property type="match status" value="1"/>
</dbReference>
<dbReference type="InterPro" id="IPR023214">
    <property type="entry name" value="HAD_sf"/>
</dbReference>
<protein>
    <recommendedName>
        <fullName evidence="2">Pyrimidine 5'-nucleotidase</fullName>
    </recommendedName>
</protein>
<dbReference type="InterPro" id="IPR006439">
    <property type="entry name" value="HAD-SF_hydro_IA"/>
</dbReference>
<dbReference type="NCBIfam" id="TIGR01509">
    <property type="entry name" value="HAD-SF-IA-v3"/>
    <property type="match status" value="1"/>
</dbReference>
<evidence type="ECO:0008006" key="2">
    <source>
        <dbReference type="Google" id="ProtNLM"/>
    </source>
</evidence>
<organism evidence="1">
    <name type="scientific">marine metagenome</name>
    <dbReference type="NCBI Taxonomy" id="408172"/>
    <lineage>
        <taxon>unclassified sequences</taxon>
        <taxon>metagenomes</taxon>
        <taxon>ecological metagenomes</taxon>
    </lineage>
</organism>
<dbReference type="InterPro" id="IPR010237">
    <property type="entry name" value="Pyr-5-nucltdase"/>
</dbReference>
<reference evidence="1" key="1">
    <citation type="submission" date="2018-05" db="EMBL/GenBank/DDBJ databases">
        <authorList>
            <person name="Lanie J.A."/>
            <person name="Ng W.-L."/>
            <person name="Kazmierczak K.M."/>
            <person name="Andrzejewski T.M."/>
            <person name="Davidsen T.M."/>
            <person name="Wayne K.J."/>
            <person name="Tettelin H."/>
            <person name="Glass J.I."/>
            <person name="Rusch D."/>
            <person name="Podicherti R."/>
            <person name="Tsui H.-C.T."/>
            <person name="Winkler M.E."/>
        </authorList>
    </citation>
    <scope>NUCLEOTIDE SEQUENCE</scope>
</reference>
<accession>A0A381Y2H9</accession>